<accession>A0A834AEB4</accession>
<dbReference type="AlphaFoldDB" id="A0A834AEB4"/>
<sequence>MPGARPPPAWEEVEPLGLSTETEATLGRSKGRRCREWSCRPPAQGHHRPASCPRPSVTTWVLFPVNPQGCETFNTKLSQPPAVHVEINWFPAPPTLRGNPSHQSRVLGHLWPGTGQGWPLSMSPIV</sequence>
<name>A0A834AEB4_9CHIR</name>
<proteinExistence type="predicted"/>
<reference evidence="2 3" key="1">
    <citation type="journal article" date="2020" name="Nature">
        <title>Six reference-quality genomes reveal evolution of bat adaptations.</title>
        <authorList>
            <person name="Jebb D."/>
            <person name="Huang Z."/>
            <person name="Pippel M."/>
            <person name="Hughes G.M."/>
            <person name="Lavrichenko K."/>
            <person name="Devanna P."/>
            <person name="Winkler S."/>
            <person name="Jermiin L.S."/>
            <person name="Skirmuntt E.C."/>
            <person name="Katzourakis A."/>
            <person name="Burkitt-Gray L."/>
            <person name="Ray D.A."/>
            <person name="Sullivan K.A.M."/>
            <person name="Roscito J.G."/>
            <person name="Kirilenko B.M."/>
            <person name="Davalos L.M."/>
            <person name="Corthals A.P."/>
            <person name="Power M.L."/>
            <person name="Jones G."/>
            <person name="Ransome R.D."/>
            <person name="Dechmann D.K.N."/>
            <person name="Locatelli A.G."/>
            <person name="Puechmaille S.J."/>
            <person name="Fedrigo O."/>
            <person name="Jarvis E.D."/>
            <person name="Hiller M."/>
            <person name="Vernes S.C."/>
            <person name="Myers E.W."/>
            <person name="Teeling E.C."/>
        </authorList>
    </citation>
    <scope>NUCLEOTIDE SEQUENCE [LARGE SCALE GENOMIC DNA]</scope>
    <source>
        <strain evidence="2">Bat1K_MPI-CBG_1</strain>
    </source>
</reference>
<organism evidence="2 3">
    <name type="scientific">Phyllostomus discolor</name>
    <name type="common">pale spear-nosed bat</name>
    <dbReference type="NCBI Taxonomy" id="89673"/>
    <lineage>
        <taxon>Eukaryota</taxon>
        <taxon>Metazoa</taxon>
        <taxon>Chordata</taxon>
        <taxon>Craniata</taxon>
        <taxon>Vertebrata</taxon>
        <taxon>Euteleostomi</taxon>
        <taxon>Mammalia</taxon>
        <taxon>Eutheria</taxon>
        <taxon>Laurasiatheria</taxon>
        <taxon>Chiroptera</taxon>
        <taxon>Yangochiroptera</taxon>
        <taxon>Phyllostomidae</taxon>
        <taxon>Phyllostominae</taxon>
        <taxon>Phyllostomus</taxon>
    </lineage>
</organism>
<feature type="region of interest" description="Disordered" evidence="1">
    <location>
        <begin position="1"/>
        <end position="53"/>
    </location>
</feature>
<evidence type="ECO:0000256" key="1">
    <source>
        <dbReference type="SAM" id="MobiDB-lite"/>
    </source>
</evidence>
<dbReference type="Proteomes" id="UP000664940">
    <property type="component" value="Unassembled WGS sequence"/>
</dbReference>
<evidence type="ECO:0000313" key="3">
    <source>
        <dbReference type="Proteomes" id="UP000664940"/>
    </source>
</evidence>
<dbReference type="EMBL" id="JABVXQ010000005">
    <property type="protein sequence ID" value="KAF6109772.1"/>
    <property type="molecule type" value="Genomic_DNA"/>
</dbReference>
<gene>
    <name evidence="2" type="ORF">HJG60_010975</name>
</gene>
<protein>
    <submittedName>
        <fullName evidence="2">Uncharacterized protein</fullName>
    </submittedName>
</protein>
<evidence type="ECO:0000313" key="2">
    <source>
        <dbReference type="EMBL" id="KAF6109772.1"/>
    </source>
</evidence>
<comment type="caution">
    <text evidence="2">The sequence shown here is derived from an EMBL/GenBank/DDBJ whole genome shotgun (WGS) entry which is preliminary data.</text>
</comment>